<sequence>MSTPGEPSLGQDHLPLPIGMKVPYLEFIYRMSADMAEETQPVGPPFNGKQSRIILPIQGGTVKGPGLNGVILNMSGADWGQVTGGADFMRLDARYTVRTDDGVNIYIRSKGVFSGGPGAPPAMSPREKGAEPSFSQDTVEWFTRLQFETPPGQYNWLNGIFAIGVLAQSGRSIIIDAYRITNFPHVPPRDMNAS</sequence>
<reference evidence="1 2" key="1">
    <citation type="submission" date="2017-06" db="EMBL/GenBank/DDBJ databases">
        <title>Draft genome sequence of a variant of Elsinoe murrayae.</title>
        <authorList>
            <person name="Cheng Q."/>
        </authorList>
    </citation>
    <scope>NUCLEOTIDE SEQUENCE [LARGE SCALE GENOMIC DNA]</scope>
    <source>
        <strain evidence="1 2">CQ-2017a</strain>
    </source>
</reference>
<name>A0A2K1QX64_9PEZI</name>
<dbReference type="Pfam" id="PF11578">
    <property type="entry name" value="DUF3237"/>
    <property type="match status" value="1"/>
</dbReference>
<dbReference type="PANTHER" id="PTHR37315">
    <property type="entry name" value="UPF0311 PROTEIN BLR7842"/>
    <property type="match status" value="1"/>
</dbReference>
<protein>
    <submittedName>
        <fullName evidence="1">Uncharacterized protein</fullName>
    </submittedName>
</protein>
<proteinExistence type="predicted"/>
<dbReference type="EMBL" id="NKHZ01000031">
    <property type="protein sequence ID" value="PNS19642.1"/>
    <property type="molecule type" value="Genomic_DNA"/>
</dbReference>
<dbReference type="InterPro" id="IPR020915">
    <property type="entry name" value="UPF0311"/>
</dbReference>
<evidence type="ECO:0000313" key="2">
    <source>
        <dbReference type="Proteomes" id="UP000243797"/>
    </source>
</evidence>
<dbReference type="InParanoid" id="A0A2K1QX64"/>
<dbReference type="Gene3D" id="2.40.160.20">
    <property type="match status" value="1"/>
</dbReference>
<keyword evidence="2" id="KW-1185">Reference proteome</keyword>
<dbReference type="AlphaFoldDB" id="A0A2K1QX64"/>
<comment type="caution">
    <text evidence="1">The sequence shown here is derived from an EMBL/GenBank/DDBJ whole genome shotgun (WGS) entry which is preliminary data.</text>
</comment>
<dbReference type="PANTHER" id="PTHR37315:SF1">
    <property type="entry name" value="UPF0311 PROTEIN BLR7842"/>
    <property type="match status" value="1"/>
</dbReference>
<evidence type="ECO:0000313" key="1">
    <source>
        <dbReference type="EMBL" id="PNS19642.1"/>
    </source>
</evidence>
<organism evidence="1 2">
    <name type="scientific">Sphaceloma murrayae</name>
    <dbReference type="NCBI Taxonomy" id="2082308"/>
    <lineage>
        <taxon>Eukaryota</taxon>
        <taxon>Fungi</taxon>
        <taxon>Dikarya</taxon>
        <taxon>Ascomycota</taxon>
        <taxon>Pezizomycotina</taxon>
        <taxon>Dothideomycetes</taxon>
        <taxon>Dothideomycetidae</taxon>
        <taxon>Myriangiales</taxon>
        <taxon>Elsinoaceae</taxon>
        <taxon>Sphaceloma</taxon>
    </lineage>
</organism>
<accession>A0A2K1QX64</accession>
<dbReference type="Proteomes" id="UP000243797">
    <property type="component" value="Unassembled WGS sequence"/>
</dbReference>
<dbReference type="OrthoDB" id="2544694at2759"/>
<gene>
    <name evidence="1" type="ORF">CAC42_7486</name>
</gene>